<dbReference type="InterPro" id="IPR001757">
    <property type="entry name" value="P_typ_ATPase"/>
</dbReference>
<dbReference type="GO" id="GO:0005507">
    <property type="term" value="F:copper ion binding"/>
    <property type="evidence" value="ECO:0007669"/>
    <property type="project" value="TreeGrafter"/>
</dbReference>
<evidence type="ECO:0000313" key="7">
    <source>
        <dbReference type="Proteomes" id="UP000510621"/>
    </source>
</evidence>
<evidence type="ECO:0000256" key="2">
    <source>
        <dbReference type="ARBA" id="ARBA00022692"/>
    </source>
</evidence>
<dbReference type="EMBL" id="CP059265">
    <property type="protein sequence ID" value="QLQ31430.1"/>
    <property type="molecule type" value="Genomic_DNA"/>
</dbReference>
<dbReference type="PROSITE" id="PS00154">
    <property type="entry name" value="ATPASE_E1_E2"/>
    <property type="match status" value="1"/>
</dbReference>
<dbReference type="PANTHER" id="PTHR43520">
    <property type="entry name" value="ATP7, ISOFORM B"/>
    <property type="match status" value="1"/>
</dbReference>
<dbReference type="InterPro" id="IPR023299">
    <property type="entry name" value="ATPase_P-typ_cyto_dom_N"/>
</dbReference>
<protein>
    <submittedName>
        <fullName evidence="6">HAD-IC family P-type ATPase</fullName>
    </submittedName>
</protein>
<dbReference type="NCBIfam" id="TIGR01494">
    <property type="entry name" value="ATPase_P-type"/>
    <property type="match status" value="1"/>
</dbReference>
<evidence type="ECO:0000256" key="3">
    <source>
        <dbReference type="ARBA" id="ARBA00022967"/>
    </source>
</evidence>
<dbReference type="SUPFAM" id="SSF56784">
    <property type="entry name" value="HAD-like"/>
    <property type="match status" value="1"/>
</dbReference>
<accession>A0A7L6AQU8</accession>
<keyword evidence="4" id="KW-1133">Transmembrane helix</keyword>
<dbReference type="GO" id="GO:0043682">
    <property type="term" value="F:P-type divalent copper transporter activity"/>
    <property type="evidence" value="ECO:0007669"/>
    <property type="project" value="TreeGrafter"/>
</dbReference>
<dbReference type="InterPro" id="IPR018303">
    <property type="entry name" value="ATPase_P-typ_P_site"/>
</dbReference>
<evidence type="ECO:0000313" key="6">
    <source>
        <dbReference type="EMBL" id="QLQ31430.1"/>
    </source>
</evidence>
<proteinExistence type="predicted"/>
<dbReference type="Gene3D" id="3.40.50.1000">
    <property type="entry name" value="HAD superfamily/HAD-like"/>
    <property type="match status" value="1"/>
</dbReference>
<dbReference type="PANTHER" id="PTHR43520:SF8">
    <property type="entry name" value="P-TYPE CU(+) TRANSPORTER"/>
    <property type="match status" value="1"/>
</dbReference>
<keyword evidence="3" id="KW-1278">Translocase</keyword>
<keyword evidence="2" id="KW-0812">Transmembrane</keyword>
<dbReference type="KEGG" id="this:HZT40_07250"/>
<dbReference type="GO" id="GO:0005524">
    <property type="term" value="F:ATP binding"/>
    <property type="evidence" value="ECO:0007669"/>
    <property type="project" value="InterPro"/>
</dbReference>
<dbReference type="Pfam" id="PF00702">
    <property type="entry name" value="Hydrolase"/>
    <property type="match status" value="1"/>
</dbReference>
<keyword evidence="7" id="KW-1185">Reference proteome</keyword>
<comment type="subcellular location">
    <subcellularLocation>
        <location evidence="1">Membrane</location>
    </subcellularLocation>
</comment>
<organism evidence="6 7">
    <name type="scientific">Candidatus Thiothrix singaporensis</name>
    <dbReference type="NCBI Taxonomy" id="2799669"/>
    <lineage>
        <taxon>Bacteria</taxon>
        <taxon>Pseudomonadati</taxon>
        <taxon>Pseudomonadota</taxon>
        <taxon>Gammaproteobacteria</taxon>
        <taxon>Thiotrichales</taxon>
        <taxon>Thiotrichaceae</taxon>
        <taxon>Thiothrix</taxon>
    </lineage>
</organism>
<name>A0A7L6AQU8_9GAMM</name>
<evidence type="ECO:0000256" key="4">
    <source>
        <dbReference type="ARBA" id="ARBA00022989"/>
    </source>
</evidence>
<dbReference type="InterPro" id="IPR036412">
    <property type="entry name" value="HAD-like_sf"/>
</dbReference>
<evidence type="ECO:0000256" key="1">
    <source>
        <dbReference type="ARBA" id="ARBA00004370"/>
    </source>
</evidence>
<dbReference type="SUPFAM" id="SSF81660">
    <property type="entry name" value="Metal cation-transporting ATPase, ATP-binding domain N"/>
    <property type="match status" value="1"/>
</dbReference>
<dbReference type="Gene3D" id="3.40.1110.10">
    <property type="entry name" value="Calcium-transporting ATPase, cytoplasmic domain N"/>
    <property type="match status" value="1"/>
</dbReference>
<dbReference type="AlphaFoldDB" id="A0A7L6AQU8"/>
<evidence type="ECO:0000256" key="5">
    <source>
        <dbReference type="ARBA" id="ARBA00023136"/>
    </source>
</evidence>
<dbReference type="GO" id="GO:0055070">
    <property type="term" value="P:copper ion homeostasis"/>
    <property type="evidence" value="ECO:0007669"/>
    <property type="project" value="TreeGrafter"/>
</dbReference>
<dbReference type="GO" id="GO:0016020">
    <property type="term" value="C:membrane"/>
    <property type="evidence" value="ECO:0007669"/>
    <property type="project" value="UniProtKB-SubCell"/>
</dbReference>
<dbReference type="GO" id="GO:0016887">
    <property type="term" value="F:ATP hydrolysis activity"/>
    <property type="evidence" value="ECO:0007669"/>
    <property type="project" value="InterPro"/>
</dbReference>
<dbReference type="InterPro" id="IPR023214">
    <property type="entry name" value="HAD_sf"/>
</dbReference>
<dbReference type="Proteomes" id="UP000510621">
    <property type="component" value="Chromosome"/>
</dbReference>
<reference evidence="6" key="1">
    <citation type="submission" date="2020-06" db="EMBL/GenBank/DDBJ databases">
        <title>Analysis procedures for assessing recovery of high quality, complete, closed genomes from Nanopore long read metagenome sequencing.</title>
        <authorList>
            <person name="Bessarab I."/>
            <person name="Arumugam K."/>
            <person name="Haryono M."/>
            <person name="Liu X."/>
            <person name="Roy S."/>
            <person name="Zuniga-Montanez R.E."/>
            <person name="Qiu G."/>
            <person name="Drautz-Moses D.I."/>
            <person name="Law Y.Y."/>
            <person name="Wuertz S."/>
            <person name="Lauro F.M."/>
            <person name="Huson D.H."/>
            <person name="Williams R.B."/>
        </authorList>
    </citation>
    <scope>NUCLEOTIDE SEQUENCE [LARGE SCALE GENOMIC DNA]</scope>
    <source>
        <strain evidence="6">SSD2</strain>
    </source>
</reference>
<sequence length="363" mass="39025">MNYMHIASRSGVLIRDGRALEKLAKVDLVVFDKTGTLTSAVPTVHRVTAIGGFDALSVLRLAATAERQQSHPLAYAILQAAEASGINAATLDTMKVRPGFGLHVRIDGRDVLVGSERLLTSEGVSIGGYTRDAAPEDIVVYVAVDGELAGFIELAPSIRPEAAAVVKALQATGVEVVVLSGDREAPPGSGGNPATGWLLRRSPAAGKGAFHRASASVRTQRLLYRRWHQRRSGAAHRRCRRFPERRGQHCRKCGLHPVAGRRPGQFARPVQSGAEQRAHHQTLHRHYDSGWGRLNGGRIPAGYGGRPAMALNVLVIGGCMLNATSPLLKNLLRSGKSCRRRAWLTRGLGSNRLSCGIIPAARR</sequence>
<keyword evidence="5" id="KW-0472">Membrane</keyword>
<gene>
    <name evidence="6" type="ORF">HZT40_07250</name>
</gene>